<dbReference type="InterPro" id="IPR000073">
    <property type="entry name" value="AB_hydrolase_1"/>
</dbReference>
<reference evidence="3 4" key="1">
    <citation type="submission" date="2020-08" db="EMBL/GenBank/DDBJ databases">
        <title>Genome sequence of Diaphorobacter ruginosibacter DSM 27467T.</title>
        <authorList>
            <person name="Hyun D.-W."/>
            <person name="Bae J.-W."/>
        </authorList>
    </citation>
    <scope>NUCLEOTIDE SEQUENCE [LARGE SCALE GENOMIC DNA]</scope>
    <source>
        <strain evidence="3 4">DSM 27467</strain>
    </source>
</reference>
<protein>
    <submittedName>
        <fullName evidence="3">Permease</fullName>
    </submittedName>
</protein>
<feature type="transmembrane region" description="Helical" evidence="1">
    <location>
        <begin position="5"/>
        <end position="25"/>
    </location>
</feature>
<dbReference type="EMBL" id="CP060714">
    <property type="protein sequence ID" value="QNN57807.1"/>
    <property type="molecule type" value="Genomic_DNA"/>
</dbReference>
<dbReference type="Gene3D" id="3.40.50.1820">
    <property type="entry name" value="alpha/beta hydrolase"/>
    <property type="match status" value="1"/>
</dbReference>
<dbReference type="PANTHER" id="PTHR37946">
    <property type="entry name" value="SLL1969 PROTEIN"/>
    <property type="match status" value="1"/>
</dbReference>
<keyword evidence="1" id="KW-0812">Transmembrane</keyword>
<gene>
    <name evidence="3" type="ORF">H9K76_02670</name>
</gene>
<dbReference type="PANTHER" id="PTHR37946:SF1">
    <property type="entry name" value="SLL1969 PROTEIN"/>
    <property type="match status" value="1"/>
</dbReference>
<keyword evidence="4" id="KW-1185">Reference proteome</keyword>
<sequence length="315" mass="34755">MVAWWLRAVSLFNVLCVIAWCAWAWPRSPWLAAAGVVLAMLAGRLWLGLQFLVMQAWRRRLQLPPPDPNVVLRAWNAETHESARCFAWLMPWREHAVADHLPADAAGRTGVVLVHGWLCNRAVWTEAMRGLRARNIPFIAVSLPLFLHRIENARGTLEAAAKRMQSATGQRPLLVAHSMGGLVVRDWLRSLEGDAVGALHVPAEVVTIGSPHHGSLLAYCAGGTNVQQMRPGSRWLAQLQRDEARAGSAFARVRWHCVFSDCDNVVFPEATAQLGSAPSSSSPHSQSHSLAGYAHVQMLAAPQLWTLVRSLLNPR</sequence>
<keyword evidence="1" id="KW-1133">Transmembrane helix</keyword>
<dbReference type="SUPFAM" id="SSF53474">
    <property type="entry name" value="alpha/beta-Hydrolases"/>
    <property type="match status" value="1"/>
</dbReference>
<feature type="domain" description="AB hydrolase-1" evidence="2">
    <location>
        <begin position="111"/>
        <end position="259"/>
    </location>
</feature>
<dbReference type="AlphaFoldDB" id="A0A7G9RQD2"/>
<evidence type="ECO:0000256" key="1">
    <source>
        <dbReference type="SAM" id="Phobius"/>
    </source>
</evidence>
<organism evidence="3 4">
    <name type="scientific">Diaphorobacter ruginosibacter</name>
    <dbReference type="NCBI Taxonomy" id="1715720"/>
    <lineage>
        <taxon>Bacteria</taxon>
        <taxon>Pseudomonadati</taxon>
        <taxon>Pseudomonadota</taxon>
        <taxon>Betaproteobacteria</taxon>
        <taxon>Burkholderiales</taxon>
        <taxon>Comamonadaceae</taxon>
        <taxon>Diaphorobacter</taxon>
    </lineage>
</organism>
<dbReference type="InterPro" id="IPR029058">
    <property type="entry name" value="AB_hydrolase_fold"/>
</dbReference>
<keyword evidence="1" id="KW-0472">Membrane</keyword>
<evidence type="ECO:0000313" key="4">
    <source>
        <dbReference type="Proteomes" id="UP000515811"/>
    </source>
</evidence>
<accession>A0A7G9RQD2</accession>
<feature type="transmembrane region" description="Helical" evidence="1">
    <location>
        <begin position="31"/>
        <end position="53"/>
    </location>
</feature>
<evidence type="ECO:0000313" key="3">
    <source>
        <dbReference type="EMBL" id="QNN57807.1"/>
    </source>
</evidence>
<evidence type="ECO:0000259" key="2">
    <source>
        <dbReference type="Pfam" id="PF12697"/>
    </source>
</evidence>
<dbReference type="RefSeq" id="WP_187598052.1">
    <property type="nucleotide sequence ID" value="NZ_CP060714.1"/>
</dbReference>
<dbReference type="Proteomes" id="UP000515811">
    <property type="component" value="Chromosome"/>
</dbReference>
<proteinExistence type="predicted"/>
<dbReference type="KEGG" id="drg:H9K76_02670"/>
<dbReference type="Pfam" id="PF12697">
    <property type="entry name" value="Abhydrolase_6"/>
    <property type="match status" value="1"/>
</dbReference>
<name>A0A7G9RQD2_9BURK</name>